<dbReference type="Pfam" id="PF09262">
    <property type="entry name" value="PEX-1N"/>
    <property type="match status" value="1"/>
</dbReference>
<dbReference type="Gene3D" id="1.10.8.60">
    <property type="match status" value="2"/>
</dbReference>
<evidence type="ECO:0000256" key="12">
    <source>
        <dbReference type="ARBA" id="ARBA00048778"/>
    </source>
</evidence>
<dbReference type="Gene3D" id="2.40.40.20">
    <property type="match status" value="1"/>
</dbReference>
<organism evidence="15 16">
    <name type="scientific">Batrachochytrium dendrobatidis (strain JAM81 / FGSC 10211)</name>
    <name type="common">Frog chytrid fungus</name>
    <dbReference type="NCBI Taxonomy" id="684364"/>
    <lineage>
        <taxon>Eukaryota</taxon>
        <taxon>Fungi</taxon>
        <taxon>Fungi incertae sedis</taxon>
        <taxon>Chytridiomycota</taxon>
        <taxon>Chytridiomycota incertae sedis</taxon>
        <taxon>Chytridiomycetes</taxon>
        <taxon>Rhizophydiales</taxon>
        <taxon>Rhizophydiales incertae sedis</taxon>
        <taxon>Batrachochytrium</taxon>
    </lineage>
</organism>
<dbReference type="GO" id="GO:0016887">
    <property type="term" value="F:ATP hydrolysis activity"/>
    <property type="evidence" value="ECO:0000318"/>
    <property type="project" value="GO_Central"/>
</dbReference>
<evidence type="ECO:0000313" key="16">
    <source>
        <dbReference type="Proteomes" id="UP000007241"/>
    </source>
</evidence>
<dbReference type="InterPro" id="IPR003959">
    <property type="entry name" value="ATPase_AAA_core"/>
</dbReference>
<evidence type="ECO:0000256" key="3">
    <source>
        <dbReference type="ARBA" id="ARBA00022448"/>
    </source>
</evidence>
<dbReference type="AlphaFoldDB" id="F4P436"/>
<evidence type="ECO:0000256" key="2">
    <source>
        <dbReference type="ARBA" id="ARBA00006914"/>
    </source>
</evidence>
<dbReference type="PROSITE" id="PS00674">
    <property type="entry name" value="AAA"/>
    <property type="match status" value="1"/>
</dbReference>
<name>F4P436_BATDJ</name>
<evidence type="ECO:0000256" key="1">
    <source>
        <dbReference type="ARBA" id="ARBA00004370"/>
    </source>
</evidence>
<dbReference type="RefSeq" id="XP_006679669.1">
    <property type="nucleotide sequence ID" value="XM_006679606.1"/>
</dbReference>
<dbReference type="FunFam" id="3.40.50.300:FF:000149">
    <property type="entry name" value="Nuclear valosin-containing protein-like"/>
    <property type="match status" value="1"/>
</dbReference>
<evidence type="ECO:0000256" key="9">
    <source>
        <dbReference type="ARBA" id="ARBA00023136"/>
    </source>
</evidence>
<dbReference type="Gene3D" id="3.40.50.300">
    <property type="entry name" value="P-loop containing nucleotide triphosphate hydrolases"/>
    <property type="match status" value="2"/>
</dbReference>
<feature type="compositionally biased region" description="Basic and acidic residues" evidence="13">
    <location>
        <begin position="1010"/>
        <end position="1030"/>
    </location>
</feature>
<proteinExistence type="inferred from homology"/>
<dbReference type="GO" id="GO:0016558">
    <property type="term" value="P:protein import into peroxisome matrix"/>
    <property type="evidence" value="ECO:0000318"/>
    <property type="project" value="GO_Central"/>
</dbReference>
<accession>F4P436</accession>
<evidence type="ECO:0000259" key="14">
    <source>
        <dbReference type="SMART" id="SM00382"/>
    </source>
</evidence>
<keyword evidence="16" id="KW-1185">Reference proteome</keyword>
<dbReference type="OMA" id="WEILSLH"/>
<dbReference type="STRING" id="684364.F4P436"/>
<evidence type="ECO:0000313" key="15">
    <source>
        <dbReference type="EMBL" id="EGF79758.1"/>
    </source>
</evidence>
<dbReference type="GO" id="GO:0005829">
    <property type="term" value="C:cytosol"/>
    <property type="evidence" value="ECO:0000318"/>
    <property type="project" value="GO_Central"/>
</dbReference>
<keyword evidence="5" id="KW-0547">Nucleotide-binding</keyword>
<evidence type="ECO:0000256" key="8">
    <source>
        <dbReference type="ARBA" id="ARBA00022927"/>
    </source>
</evidence>
<comment type="subcellular location">
    <subcellularLocation>
        <location evidence="1">Membrane</location>
    </subcellularLocation>
</comment>
<dbReference type="Pfam" id="PF17862">
    <property type="entry name" value="AAA_lid_3"/>
    <property type="match status" value="1"/>
</dbReference>
<dbReference type="PANTHER" id="PTHR23077">
    <property type="entry name" value="AAA-FAMILY ATPASE"/>
    <property type="match status" value="1"/>
</dbReference>
<dbReference type="InterPro" id="IPR003960">
    <property type="entry name" value="ATPase_AAA_CS"/>
</dbReference>
<dbReference type="GO" id="GO:0043335">
    <property type="term" value="P:protein unfolding"/>
    <property type="evidence" value="ECO:0000318"/>
    <property type="project" value="GO_Central"/>
</dbReference>
<keyword evidence="4" id="KW-0962">Peroxisome biogenesis</keyword>
<dbReference type="GeneID" id="18243399"/>
<dbReference type="InterPro" id="IPR041569">
    <property type="entry name" value="AAA_lid_3"/>
</dbReference>
<evidence type="ECO:0000256" key="4">
    <source>
        <dbReference type="ARBA" id="ARBA00022593"/>
    </source>
</evidence>
<feature type="domain" description="AAA+ ATPase" evidence="14">
    <location>
        <begin position="501"/>
        <end position="641"/>
    </location>
</feature>
<gene>
    <name evidence="15" type="ORF">BATDEDRAFT_89162</name>
</gene>
<sequence>MATLTVFFVHSKTCFVNLPLKWTNVLWDEPFAQTPGNVVFQLTWRPEGRIKTNQSAKTTYVGWAGGCVAPSNIGISSQSLISSDSHGIIEIDASFGQSQGLFHNQSVSVTPIKDALNAQSVSVEPVSIDDWEILELHAGYLEEQILNQLRIIHLNQIVTIWIHHQTCVHLKIVATVPESKTCLKLSQDVEIIVAPKLRNESTKTTLNPHKQIDLPPVELRFLPEYHAQPFDRSQQLSQWTVFLSPQDMTKELHKESRVYLQHLEFEKMIGGDQSSGPEKATHQTATNAEQAFVSSAARLSKKLPHAYATIKVSPNVPPGHVVMGNALQLQLCLEPFGRVLVQFVDRIDKRPSKIDIVTLSNMLSPMAAAEQLHNYLAKYLNGNDDECIIFDGMILPIKTATLALNAKIVFSKELDDSNVLSTTMSNTLPLAFVVRLMDIPSIEVGARVNANEAVLAYGREIYDAADKLYMTGFNELVDEAFQYISKCMLLKTSFSQLNISSPAGILISGPSGSGKTRLVETTALKLAQHQHLHHARVNCARLKQLSSTKVVEAIELAFIKAVWHAPSIVIFDDLDVLLTRDSESSGSKNQVFAHAFLDLMDRIVTPAKVFVVATLLDKTQLNGVLSERQIFGHTVEIKAPNKQNRIKASILKYLSGLDLQSTPPNYDLIASLMDGYLVADIVQIVERARQSHAMRCIKTTPPSTLSTLDFHAAFEGFKSSAVQGVKLHTSDVSWSMIGGMSNVKQMLLETLKWPTMYPQIFSSFPLRLRSGLLLFGYPGCGKTMLASAVSKECGLNFISVKGPELLNKYIGASEKAVRDLFQRAQSARPCCLFFDEFDSIAPRRGHDNTGVTDRVVNQMLTQMDGAEGLEGVFVLAATSRPDLIDPALLRPGRLDKTILCDLPSRLDREDIIQTISKTLAVSSSVSISKLADQTNGFSGADIQGMMYSAHLMAIRESMGDELVGQKLENADSSVDDMDVPFALSAGKGKSDDHSSRLRLKKQLAALKASMKRESKATDQSNTHEDTITDRKQIFIQDTHIKAVLSKTRPSVSEADHSRLSRIYQHFLKGESASVGSRATLA</sequence>
<dbReference type="HOGENOM" id="CLU_000688_1_1_1"/>
<evidence type="ECO:0000256" key="10">
    <source>
        <dbReference type="ARBA" id="ARBA00032509"/>
    </source>
</evidence>
<keyword evidence="6" id="KW-0378">Hydrolase</keyword>
<keyword evidence="7" id="KW-0067">ATP-binding</keyword>
<protein>
    <recommendedName>
        <fullName evidence="11">Peroxisomal ATPase PEX1</fullName>
    </recommendedName>
    <alternativeName>
        <fullName evidence="10">Peroxin-1</fullName>
    </alternativeName>
</protein>
<dbReference type="SUPFAM" id="SSF52540">
    <property type="entry name" value="P-loop containing nucleoside triphosphate hydrolases"/>
    <property type="match status" value="2"/>
</dbReference>
<dbReference type="PANTHER" id="PTHR23077:SF12">
    <property type="entry name" value="PEROXISOMAL ATPASE PEX1"/>
    <property type="match status" value="1"/>
</dbReference>
<dbReference type="CDD" id="cd19526">
    <property type="entry name" value="RecA-like_PEX1_r2"/>
    <property type="match status" value="1"/>
</dbReference>
<feature type="region of interest" description="Disordered" evidence="13">
    <location>
        <begin position="1009"/>
        <end position="1030"/>
    </location>
</feature>
<dbReference type="InterPro" id="IPR050168">
    <property type="entry name" value="AAA_ATPase_domain"/>
</dbReference>
<evidence type="ECO:0000256" key="13">
    <source>
        <dbReference type="SAM" id="MobiDB-lite"/>
    </source>
</evidence>
<keyword evidence="3" id="KW-0813">Transport</keyword>
<keyword evidence="9" id="KW-0472">Membrane</keyword>
<dbReference type="InterPro" id="IPR015342">
    <property type="entry name" value="PEX1-N_C-lobe"/>
</dbReference>
<dbReference type="InterPro" id="IPR009010">
    <property type="entry name" value="Asp_de-COase-like_dom_sf"/>
</dbReference>
<dbReference type="OrthoDB" id="2187at2759"/>
<dbReference type="InterPro" id="IPR029067">
    <property type="entry name" value="CDC48_domain_2-like_sf"/>
</dbReference>
<dbReference type="InterPro" id="IPR003593">
    <property type="entry name" value="AAA+_ATPase"/>
</dbReference>
<dbReference type="SUPFAM" id="SSF50692">
    <property type="entry name" value="ADC-like"/>
    <property type="match status" value="1"/>
</dbReference>
<dbReference type="Pfam" id="PF00004">
    <property type="entry name" value="AAA"/>
    <property type="match status" value="2"/>
</dbReference>
<keyword evidence="8" id="KW-0653">Protein transport</keyword>
<evidence type="ECO:0000256" key="11">
    <source>
        <dbReference type="ARBA" id="ARBA00034532"/>
    </source>
</evidence>
<dbReference type="Gene3D" id="3.10.330.10">
    <property type="match status" value="1"/>
</dbReference>
<evidence type="ECO:0000256" key="5">
    <source>
        <dbReference type="ARBA" id="ARBA00022741"/>
    </source>
</evidence>
<dbReference type="FunCoup" id="F4P436">
    <property type="interactions" value="334"/>
</dbReference>
<dbReference type="EMBL" id="GL882885">
    <property type="protein sequence ID" value="EGF79758.1"/>
    <property type="molecule type" value="Genomic_DNA"/>
</dbReference>
<dbReference type="SUPFAM" id="SSF54585">
    <property type="entry name" value="Cdc48 domain 2-like"/>
    <property type="match status" value="1"/>
</dbReference>
<dbReference type="InterPro" id="IPR027417">
    <property type="entry name" value="P-loop_NTPase"/>
</dbReference>
<dbReference type="GO" id="GO:0005524">
    <property type="term" value="F:ATP binding"/>
    <property type="evidence" value="ECO:0007669"/>
    <property type="project" value="UniProtKB-KW"/>
</dbReference>
<reference evidence="15 16" key="1">
    <citation type="submission" date="2009-12" db="EMBL/GenBank/DDBJ databases">
        <title>The draft genome of Batrachochytrium dendrobatidis.</title>
        <authorList>
            <consortium name="US DOE Joint Genome Institute (JGI-PGF)"/>
            <person name="Kuo A."/>
            <person name="Salamov A."/>
            <person name="Schmutz J."/>
            <person name="Lucas S."/>
            <person name="Pitluck S."/>
            <person name="Rosenblum E."/>
            <person name="Stajich J."/>
            <person name="Eisen M."/>
            <person name="Grigoriev I.V."/>
        </authorList>
    </citation>
    <scope>NUCLEOTIDE SEQUENCE [LARGE SCALE GENOMIC DNA]</scope>
    <source>
        <strain evidence="16">JAM81 / FGSC 10211</strain>
    </source>
</reference>
<dbReference type="FunFam" id="3.10.330.10:FF:000004">
    <property type="entry name" value="Peroxisome biogenesis factor 1"/>
    <property type="match status" value="1"/>
</dbReference>
<dbReference type="GO" id="GO:0005778">
    <property type="term" value="C:peroxisomal membrane"/>
    <property type="evidence" value="ECO:0000318"/>
    <property type="project" value="GO_Central"/>
</dbReference>
<comment type="similarity">
    <text evidence="2">Belongs to the AAA ATPase family.</text>
</comment>
<feature type="domain" description="AAA+ ATPase" evidence="14">
    <location>
        <begin position="768"/>
        <end position="904"/>
    </location>
</feature>
<dbReference type="SMART" id="SM00382">
    <property type="entry name" value="AAA"/>
    <property type="match status" value="2"/>
</dbReference>
<evidence type="ECO:0000256" key="6">
    <source>
        <dbReference type="ARBA" id="ARBA00022801"/>
    </source>
</evidence>
<evidence type="ECO:0000256" key="7">
    <source>
        <dbReference type="ARBA" id="ARBA00022840"/>
    </source>
</evidence>
<comment type="catalytic activity">
    <reaction evidence="12">
        <text>ATP + H2O = ADP + phosphate + H(+)</text>
        <dbReference type="Rhea" id="RHEA:13065"/>
        <dbReference type="ChEBI" id="CHEBI:15377"/>
        <dbReference type="ChEBI" id="CHEBI:15378"/>
        <dbReference type="ChEBI" id="CHEBI:30616"/>
        <dbReference type="ChEBI" id="CHEBI:43474"/>
        <dbReference type="ChEBI" id="CHEBI:456216"/>
    </reaction>
    <physiologicalReaction direction="left-to-right" evidence="12">
        <dbReference type="Rhea" id="RHEA:13066"/>
    </physiologicalReaction>
</comment>
<dbReference type="InParanoid" id="F4P436"/>
<dbReference type="Proteomes" id="UP000007241">
    <property type="component" value="Unassembled WGS sequence"/>
</dbReference>